<accession>A0ABN2L7G2</accession>
<comment type="caution">
    <text evidence="2">The sequence shown here is derived from an EMBL/GenBank/DDBJ whole genome shotgun (WGS) entry which is preliminary data.</text>
</comment>
<evidence type="ECO:0000259" key="1">
    <source>
        <dbReference type="PROSITE" id="PS50994"/>
    </source>
</evidence>
<organism evidence="2 3">
    <name type="scientific">Leucobacter iarius</name>
    <dbReference type="NCBI Taxonomy" id="333963"/>
    <lineage>
        <taxon>Bacteria</taxon>
        <taxon>Bacillati</taxon>
        <taxon>Actinomycetota</taxon>
        <taxon>Actinomycetes</taxon>
        <taxon>Micrococcales</taxon>
        <taxon>Microbacteriaceae</taxon>
        <taxon>Leucobacter</taxon>
    </lineage>
</organism>
<gene>
    <name evidence="2" type="ORF">GCM10009768_03400</name>
</gene>
<dbReference type="Proteomes" id="UP001500851">
    <property type="component" value="Unassembled WGS sequence"/>
</dbReference>
<dbReference type="InterPro" id="IPR036397">
    <property type="entry name" value="RNaseH_sf"/>
</dbReference>
<dbReference type="SUPFAM" id="SSF53098">
    <property type="entry name" value="Ribonuclease H-like"/>
    <property type="match status" value="1"/>
</dbReference>
<dbReference type="Pfam" id="PF13683">
    <property type="entry name" value="rve_3"/>
    <property type="match status" value="1"/>
</dbReference>
<dbReference type="PROSITE" id="PS50994">
    <property type="entry name" value="INTEGRASE"/>
    <property type="match status" value="1"/>
</dbReference>
<feature type="domain" description="Integrase catalytic" evidence="1">
    <location>
        <begin position="1"/>
        <end position="101"/>
    </location>
</feature>
<proteinExistence type="predicted"/>
<sequence>MRVERVISDNAFAYRHSTVVHSVIDAHGIRQIFIKPHCPRTNGKVERLNWTLAAEWAQARLWTSNNARAAGLTAWLDHYNPDRAHLGIGGKTPIDRINNGRGQHV</sequence>
<dbReference type="EMBL" id="BAAAOB010000001">
    <property type="protein sequence ID" value="GAA1778085.1"/>
    <property type="molecule type" value="Genomic_DNA"/>
</dbReference>
<name>A0ABN2L7G2_9MICO</name>
<protein>
    <recommendedName>
        <fullName evidence="1">Integrase catalytic domain-containing protein</fullName>
    </recommendedName>
</protein>
<dbReference type="InterPro" id="IPR012337">
    <property type="entry name" value="RNaseH-like_sf"/>
</dbReference>
<dbReference type="Gene3D" id="3.30.420.10">
    <property type="entry name" value="Ribonuclease H-like superfamily/Ribonuclease H"/>
    <property type="match status" value="1"/>
</dbReference>
<evidence type="ECO:0000313" key="2">
    <source>
        <dbReference type="EMBL" id="GAA1778085.1"/>
    </source>
</evidence>
<evidence type="ECO:0000313" key="3">
    <source>
        <dbReference type="Proteomes" id="UP001500851"/>
    </source>
</evidence>
<keyword evidence="3" id="KW-1185">Reference proteome</keyword>
<dbReference type="InterPro" id="IPR001584">
    <property type="entry name" value="Integrase_cat-core"/>
</dbReference>
<reference evidence="2 3" key="1">
    <citation type="journal article" date="2019" name="Int. J. Syst. Evol. Microbiol.">
        <title>The Global Catalogue of Microorganisms (GCM) 10K type strain sequencing project: providing services to taxonomists for standard genome sequencing and annotation.</title>
        <authorList>
            <consortium name="The Broad Institute Genomics Platform"/>
            <consortium name="The Broad Institute Genome Sequencing Center for Infectious Disease"/>
            <person name="Wu L."/>
            <person name="Ma J."/>
        </authorList>
    </citation>
    <scope>NUCLEOTIDE SEQUENCE [LARGE SCALE GENOMIC DNA]</scope>
    <source>
        <strain evidence="2 3">JCM 14736</strain>
    </source>
</reference>